<feature type="compositionally biased region" description="Basic and acidic residues" evidence="1">
    <location>
        <begin position="167"/>
        <end position="181"/>
    </location>
</feature>
<sequence length="267" mass="27489">MRRPASSFPMRWAVLLGAGVLFLLMVGACAGSSDGSGDADRAASLGDPPAEATVSPAPTPDPARAARVAAKRLATRGHYAEAAEGLAAAGLDDEAERMERRGARALLRSARAALGKQRYARAKRLVTQSRSLHKTAASRTVLAGADAGIARVAAAARERRRLARIAHDQRTCSKAERRAVRDGAGTPPGCVAYAAEQAAEVEAEPADNGGGDCDPNYAGACLKPDSPDYDCAGGSGDGPDYTGPVQSVGDDPYDLDRDGDGLACETS</sequence>
<accession>A0A660KVB2</accession>
<name>A0A660KVB2_9ACTN</name>
<gene>
    <name evidence="2" type="ORF">C8N24_6615</name>
</gene>
<feature type="compositionally biased region" description="Low complexity" evidence="1">
    <location>
        <begin position="36"/>
        <end position="47"/>
    </location>
</feature>
<organism evidence="2 3">
    <name type="scientific">Solirubrobacter pauli</name>
    <dbReference type="NCBI Taxonomy" id="166793"/>
    <lineage>
        <taxon>Bacteria</taxon>
        <taxon>Bacillati</taxon>
        <taxon>Actinomycetota</taxon>
        <taxon>Thermoleophilia</taxon>
        <taxon>Solirubrobacterales</taxon>
        <taxon>Solirubrobacteraceae</taxon>
        <taxon>Solirubrobacter</taxon>
    </lineage>
</organism>
<proteinExistence type="predicted"/>
<dbReference type="Proteomes" id="UP000278962">
    <property type="component" value="Unassembled WGS sequence"/>
</dbReference>
<dbReference type="EMBL" id="RBIL01000003">
    <property type="protein sequence ID" value="RKQ84984.1"/>
    <property type="molecule type" value="Genomic_DNA"/>
</dbReference>
<protein>
    <recommendedName>
        <fullName evidence="4">Excalibur calcium-binding domain-containing protein</fullName>
    </recommendedName>
</protein>
<evidence type="ECO:0000256" key="1">
    <source>
        <dbReference type="SAM" id="MobiDB-lite"/>
    </source>
</evidence>
<dbReference type="PROSITE" id="PS51257">
    <property type="entry name" value="PROKAR_LIPOPROTEIN"/>
    <property type="match status" value="1"/>
</dbReference>
<dbReference type="AlphaFoldDB" id="A0A660KVB2"/>
<dbReference type="RefSeq" id="WP_211340252.1">
    <property type="nucleotide sequence ID" value="NZ_RBIL01000003.1"/>
</dbReference>
<reference evidence="2 3" key="1">
    <citation type="submission" date="2018-10" db="EMBL/GenBank/DDBJ databases">
        <title>Genomic Encyclopedia of Archaeal and Bacterial Type Strains, Phase II (KMG-II): from individual species to whole genera.</title>
        <authorList>
            <person name="Goeker M."/>
        </authorList>
    </citation>
    <scope>NUCLEOTIDE SEQUENCE [LARGE SCALE GENOMIC DNA]</scope>
    <source>
        <strain evidence="2 3">DSM 14954</strain>
    </source>
</reference>
<evidence type="ECO:0000313" key="3">
    <source>
        <dbReference type="Proteomes" id="UP000278962"/>
    </source>
</evidence>
<feature type="region of interest" description="Disordered" evidence="1">
    <location>
        <begin position="36"/>
        <end position="66"/>
    </location>
</feature>
<feature type="region of interest" description="Disordered" evidence="1">
    <location>
        <begin position="228"/>
        <end position="267"/>
    </location>
</feature>
<evidence type="ECO:0000313" key="2">
    <source>
        <dbReference type="EMBL" id="RKQ84984.1"/>
    </source>
</evidence>
<feature type="region of interest" description="Disordered" evidence="1">
    <location>
        <begin position="167"/>
        <end position="187"/>
    </location>
</feature>
<keyword evidence="3" id="KW-1185">Reference proteome</keyword>
<comment type="caution">
    <text evidence="2">The sequence shown here is derived from an EMBL/GenBank/DDBJ whole genome shotgun (WGS) entry which is preliminary data.</text>
</comment>
<evidence type="ECO:0008006" key="4">
    <source>
        <dbReference type="Google" id="ProtNLM"/>
    </source>
</evidence>